<sequence length="114" mass="12460">MANFGNCPTVEGVQLDNEGRQSLEQIFKVLKYGKALRGVLVGGNLVNALVHDKAAPQAFSVYSTDWGVVAQAVDSVSAIERERIRTISGLQVLRTQGKANAFWKAFNNLCMFSK</sequence>
<dbReference type="AlphaFoldDB" id="A0A4V1IP71"/>
<dbReference type="RefSeq" id="WP_094789009.1">
    <property type="nucleotide sequence ID" value="NZ_NDXW01000001.1"/>
</dbReference>
<reference evidence="1 2" key="1">
    <citation type="submission" date="2017-04" db="EMBL/GenBank/DDBJ databases">
        <title>Draft genome sequence of Zooshikella ganghwensis VG4 isolated from Red Sea sediments.</title>
        <authorList>
            <person name="Rehman Z."/>
            <person name="Alam I."/>
            <person name="Kamau A."/>
            <person name="Bajic V."/>
            <person name="Leiknes T."/>
        </authorList>
    </citation>
    <scope>NUCLEOTIDE SEQUENCE [LARGE SCALE GENOMIC DNA]</scope>
    <source>
        <strain evidence="1 2">VG4</strain>
    </source>
</reference>
<keyword evidence="2" id="KW-1185">Reference proteome</keyword>
<evidence type="ECO:0000313" key="2">
    <source>
        <dbReference type="Proteomes" id="UP000257039"/>
    </source>
</evidence>
<gene>
    <name evidence="1" type="ORF">B9G39_23690</name>
</gene>
<accession>A0A4V1IP71</accession>
<evidence type="ECO:0000313" key="1">
    <source>
        <dbReference type="EMBL" id="RDH46211.1"/>
    </source>
</evidence>
<organism evidence="1 2">
    <name type="scientific">Zooshikella ganghwensis</name>
    <dbReference type="NCBI Taxonomy" id="202772"/>
    <lineage>
        <taxon>Bacteria</taxon>
        <taxon>Pseudomonadati</taxon>
        <taxon>Pseudomonadota</taxon>
        <taxon>Gammaproteobacteria</taxon>
        <taxon>Oceanospirillales</taxon>
        <taxon>Zooshikellaceae</taxon>
        <taxon>Zooshikella</taxon>
    </lineage>
</organism>
<dbReference type="EMBL" id="NDXW01000001">
    <property type="protein sequence ID" value="RDH46211.1"/>
    <property type="molecule type" value="Genomic_DNA"/>
</dbReference>
<comment type="caution">
    <text evidence="1">The sequence shown here is derived from an EMBL/GenBank/DDBJ whole genome shotgun (WGS) entry which is preliminary data.</text>
</comment>
<name>A0A4V1IP71_9GAMM</name>
<protein>
    <submittedName>
        <fullName evidence="1">Uncharacterized protein</fullName>
    </submittedName>
</protein>
<proteinExistence type="predicted"/>
<dbReference type="Proteomes" id="UP000257039">
    <property type="component" value="Unassembled WGS sequence"/>
</dbReference>